<evidence type="ECO:0000256" key="3">
    <source>
        <dbReference type="ARBA" id="ARBA00022679"/>
    </source>
</evidence>
<keyword evidence="5" id="KW-0072">Autophagy</keyword>
<dbReference type="GO" id="GO:0000045">
    <property type="term" value="P:autophagosome assembly"/>
    <property type="evidence" value="ECO:0007669"/>
    <property type="project" value="TreeGrafter"/>
</dbReference>
<name>A0A1I7RWD8_BURXY</name>
<gene>
    <name evidence="7" type="ORF">BXYJ_LOCUS3669</name>
</gene>
<evidence type="ECO:0000256" key="1">
    <source>
        <dbReference type="ARBA" id="ARBA00005696"/>
    </source>
</evidence>
<reference evidence="10" key="1">
    <citation type="submission" date="2016-11" db="UniProtKB">
        <authorList>
            <consortium name="WormBaseParasite"/>
        </authorList>
    </citation>
    <scope>IDENTIFICATION</scope>
</reference>
<dbReference type="GO" id="GO:0061651">
    <property type="term" value="F:Atg12 conjugating enzyme activity"/>
    <property type="evidence" value="ECO:0007669"/>
    <property type="project" value="TreeGrafter"/>
</dbReference>
<dbReference type="InterPro" id="IPR007135">
    <property type="entry name" value="Atg3/Atg10"/>
</dbReference>
<dbReference type="PANTHER" id="PTHR14957:SF1">
    <property type="entry name" value="UBIQUITIN-LIKE-CONJUGATING ENZYME ATG10"/>
    <property type="match status" value="1"/>
</dbReference>
<organism evidence="8 10">
    <name type="scientific">Bursaphelenchus xylophilus</name>
    <name type="common">Pinewood nematode worm</name>
    <name type="synonym">Aphelenchoides xylophilus</name>
    <dbReference type="NCBI Taxonomy" id="6326"/>
    <lineage>
        <taxon>Eukaryota</taxon>
        <taxon>Metazoa</taxon>
        <taxon>Ecdysozoa</taxon>
        <taxon>Nematoda</taxon>
        <taxon>Chromadorea</taxon>
        <taxon>Rhabditida</taxon>
        <taxon>Tylenchina</taxon>
        <taxon>Tylenchomorpha</taxon>
        <taxon>Aphelenchoidea</taxon>
        <taxon>Aphelenchoididae</taxon>
        <taxon>Bursaphelenchus</taxon>
    </lineage>
</organism>
<dbReference type="GO" id="GO:0032446">
    <property type="term" value="P:protein modification by small protein conjugation"/>
    <property type="evidence" value="ECO:0007669"/>
    <property type="project" value="TreeGrafter"/>
</dbReference>
<evidence type="ECO:0000313" key="8">
    <source>
        <dbReference type="Proteomes" id="UP000095284"/>
    </source>
</evidence>
<dbReference type="Pfam" id="PF03987">
    <property type="entry name" value="Autophagy_act_C"/>
    <property type="match status" value="1"/>
</dbReference>
<evidence type="ECO:0000256" key="4">
    <source>
        <dbReference type="ARBA" id="ARBA00022786"/>
    </source>
</evidence>
<dbReference type="Gene3D" id="3.30.1460.50">
    <property type="match status" value="1"/>
</dbReference>
<dbReference type="PANTHER" id="PTHR14957">
    <property type="entry name" value="UBIQUITIN-LIKE-CONJUGATING ENZYME ATG10"/>
    <property type="match status" value="1"/>
</dbReference>
<keyword evidence="9" id="KW-1185">Reference proteome</keyword>
<keyword evidence="3" id="KW-0808">Transferase</keyword>
<dbReference type="Proteomes" id="UP000582659">
    <property type="component" value="Unassembled WGS sequence"/>
</dbReference>
<evidence type="ECO:0000256" key="2">
    <source>
        <dbReference type="ARBA" id="ARBA00021099"/>
    </source>
</evidence>
<accession>A0A1I7RWD8</accession>
<evidence type="ECO:0000256" key="5">
    <source>
        <dbReference type="ARBA" id="ARBA00023006"/>
    </source>
</evidence>
<dbReference type="eggNOG" id="KOG4741">
    <property type="taxonomic scope" value="Eukaryota"/>
</dbReference>
<keyword evidence="4" id="KW-0833">Ubl conjugation pathway</keyword>
<evidence type="ECO:0000313" key="9">
    <source>
        <dbReference type="Proteomes" id="UP000659654"/>
    </source>
</evidence>
<protein>
    <recommendedName>
        <fullName evidence="2">Ubiquitin-like-conjugating enzyme ATG10</fullName>
    </recommendedName>
    <alternativeName>
        <fullName evidence="6">Autophagy-related protein 10</fullName>
    </alternativeName>
</protein>
<evidence type="ECO:0000313" key="10">
    <source>
        <dbReference type="WBParaSite" id="BXY_0505100.1"/>
    </source>
</evidence>
<dbReference type="Proteomes" id="UP000659654">
    <property type="component" value="Unassembled WGS sequence"/>
</dbReference>
<proteinExistence type="inferred from homology"/>
<dbReference type="EMBL" id="CAJFDI010000002">
    <property type="protein sequence ID" value="CAD5214717.1"/>
    <property type="molecule type" value="Genomic_DNA"/>
</dbReference>
<dbReference type="GO" id="GO:0005829">
    <property type="term" value="C:cytosol"/>
    <property type="evidence" value="ECO:0007669"/>
    <property type="project" value="TreeGrafter"/>
</dbReference>
<dbReference type="SMR" id="A0A1I7RWD8"/>
<reference evidence="7" key="2">
    <citation type="submission" date="2020-09" db="EMBL/GenBank/DDBJ databases">
        <authorList>
            <person name="Kikuchi T."/>
        </authorList>
    </citation>
    <scope>NUCLEOTIDE SEQUENCE</scope>
    <source>
        <strain evidence="7">Ka4C1</strain>
    </source>
</reference>
<dbReference type="WBParaSite" id="BXY_0505100.1">
    <property type="protein sequence ID" value="BXY_0505100.1"/>
    <property type="gene ID" value="BXY_0505100"/>
</dbReference>
<evidence type="ECO:0000256" key="6">
    <source>
        <dbReference type="ARBA" id="ARBA00029833"/>
    </source>
</evidence>
<dbReference type="GO" id="GO:0000422">
    <property type="term" value="P:autophagy of mitochondrion"/>
    <property type="evidence" value="ECO:0007669"/>
    <property type="project" value="TreeGrafter"/>
</dbReference>
<evidence type="ECO:0000313" key="7">
    <source>
        <dbReference type="EMBL" id="CAD5214717.1"/>
    </source>
</evidence>
<comment type="similarity">
    <text evidence="1">Belongs to the ATG10 family.</text>
</comment>
<dbReference type="EMBL" id="CAJFCV020000002">
    <property type="protein sequence ID" value="CAG9095511.1"/>
    <property type="molecule type" value="Genomic_DNA"/>
</dbReference>
<dbReference type="OrthoDB" id="4089664at2759"/>
<dbReference type="AlphaFoldDB" id="A0A1I7RWD8"/>
<dbReference type="Proteomes" id="UP000095284">
    <property type="component" value="Unplaced"/>
</dbReference>
<sequence>MKFSEEKFNHDLVEFVRKYNTSHDDNFKLILAPENPSALQSRTHSAELRTFLPLNSTPCVRLLSIVYNKIYGCPQLFFNFYSENGQLIVIDKIRQALMTPDNENFWSFISQNEHPDKGIAFYNIHPCKTVEFFDELEENVDSNTILYWLSVFGAFLGLNLEAIAS</sequence>